<dbReference type="Gene3D" id="1.10.472.10">
    <property type="entry name" value="Cyclin-like"/>
    <property type="match status" value="1"/>
</dbReference>
<gene>
    <name evidence="1" type="ORF">ECANGB1_1440</name>
</gene>
<comment type="caution">
    <text evidence="1">The sequence shown here is derived from an EMBL/GenBank/DDBJ whole genome shotgun (WGS) entry which is preliminary data.</text>
</comment>
<dbReference type="OrthoDB" id="10250320at2759"/>
<evidence type="ECO:0000313" key="1">
    <source>
        <dbReference type="EMBL" id="ORD93866.1"/>
    </source>
</evidence>
<name>A0A1Y1S628_9MICR</name>
<sequence length="149" mass="17272">MISNYIGCNEMYHASNTNSDEIEVHKANLLSRFLDLKISDVVHKNELMHKYMTFSFMQLVMAVNCTMQFQNYIFETEDEFVNVFSGCVALSTKYLTDNCVSNEVLSEVLDYDIDDMNYIEKMTLGLLEYDLCATDQELQGVIDRFVDFS</sequence>
<keyword evidence="2" id="KW-1185">Reference proteome</keyword>
<dbReference type="EMBL" id="LWDP01000042">
    <property type="protein sequence ID" value="ORD93866.1"/>
    <property type="molecule type" value="Genomic_DNA"/>
</dbReference>
<reference evidence="1 2" key="1">
    <citation type="journal article" date="2017" name="Environ. Microbiol.">
        <title>Decay of the glycolytic pathway and adaptation to intranuclear parasitism within Enterocytozoonidae microsporidia.</title>
        <authorList>
            <person name="Wiredu Boakye D."/>
            <person name="Jaroenlak P."/>
            <person name="Prachumwat A."/>
            <person name="Williams T.A."/>
            <person name="Bateman K.S."/>
            <person name="Itsathitphaisarn O."/>
            <person name="Sritunyalucksana K."/>
            <person name="Paszkiewicz K.H."/>
            <person name="Moore K.A."/>
            <person name="Stentiford G.D."/>
            <person name="Williams B.A."/>
        </authorList>
    </citation>
    <scope>NUCLEOTIDE SEQUENCE [LARGE SCALE GENOMIC DNA]</scope>
    <source>
        <strain evidence="1 2">GB1</strain>
    </source>
</reference>
<protein>
    <recommendedName>
        <fullName evidence="3">Cyclin N-terminal domain-containing protein</fullName>
    </recommendedName>
</protein>
<accession>A0A1Y1S628</accession>
<dbReference type="AlphaFoldDB" id="A0A1Y1S628"/>
<evidence type="ECO:0008006" key="3">
    <source>
        <dbReference type="Google" id="ProtNLM"/>
    </source>
</evidence>
<dbReference type="VEuPathDB" id="MicrosporidiaDB:ECANGB1_1440"/>
<proteinExistence type="predicted"/>
<dbReference type="Proteomes" id="UP000192639">
    <property type="component" value="Unassembled WGS sequence"/>
</dbReference>
<evidence type="ECO:0000313" key="2">
    <source>
        <dbReference type="Proteomes" id="UP000192639"/>
    </source>
</evidence>
<organism evidence="1 2">
    <name type="scientific">Enterospora canceri</name>
    <dbReference type="NCBI Taxonomy" id="1081671"/>
    <lineage>
        <taxon>Eukaryota</taxon>
        <taxon>Fungi</taxon>
        <taxon>Fungi incertae sedis</taxon>
        <taxon>Microsporidia</taxon>
        <taxon>Enterocytozoonidae</taxon>
        <taxon>Enterospora</taxon>
    </lineage>
</organism>